<evidence type="ECO:0000259" key="7">
    <source>
        <dbReference type="Pfam" id="PF14322"/>
    </source>
</evidence>
<keyword evidence="4" id="KW-0472">Membrane</keyword>
<evidence type="ECO:0000313" key="9">
    <source>
        <dbReference type="Proteomes" id="UP000290433"/>
    </source>
</evidence>
<evidence type="ECO:0000256" key="5">
    <source>
        <dbReference type="ARBA" id="ARBA00023237"/>
    </source>
</evidence>
<reference evidence="8 9" key="1">
    <citation type="submission" date="2014-12" db="EMBL/GenBank/DDBJ databases">
        <title>Genome sequence of Flavobacterium anhuiense RCM74.</title>
        <authorList>
            <person name="Kim J.F."/>
            <person name="Song J.Y."/>
            <person name="Kwak M.-J."/>
            <person name="Lee S.-W."/>
        </authorList>
    </citation>
    <scope>NUCLEOTIDE SEQUENCE [LARGE SCALE GENOMIC DNA]</scope>
    <source>
        <strain evidence="8 9">RCM74</strain>
    </source>
</reference>
<evidence type="ECO:0000313" key="8">
    <source>
        <dbReference type="EMBL" id="RYJ37157.1"/>
    </source>
</evidence>
<dbReference type="Pfam" id="PF14322">
    <property type="entry name" value="SusD-like_3"/>
    <property type="match status" value="1"/>
</dbReference>
<dbReference type="GO" id="GO:0009279">
    <property type="term" value="C:cell outer membrane"/>
    <property type="evidence" value="ECO:0007669"/>
    <property type="project" value="UniProtKB-SubCell"/>
</dbReference>
<dbReference type="OrthoDB" id="5694214at2"/>
<evidence type="ECO:0000259" key="6">
    <source>
        <dbReference type="Pfam" id="PF07980"/>
    </source>
</evidence>
<dbReference type="AlphaFoldDB" id="A0A444VU33"/>
<dbReference type="EMBL" id="JUIV01000018">
    <property type="protein sequence ID" value="RYJ37157.1"/>
    <property type="molecule type" value="Genomic_DNA"/>
</dbReference>
<accession>A0A444VU33</accession>
<keyword evidence="5" id="KW-0998">Cell outer membrane</keyword>
<dbReference type="Gene3D" id="1.25.40.390">
    <property type="match status" value="1"/>
</dbReference>
<organism evidence="8 9">
    <name type="scientific">Flavobacterium anhuiense</name>
    <dbReference type="NCBI Taxonomy" id="459526"/>
    <lineage>
        <taxon>Bacteria</taxon>
        <taxon>Pseudomonadati</taxon>
        <taxon>Bacteroidota</taxon>
        <taxon>Flavobacteriia</taxon>
        <taxon>Flavobacteriales</taxon>
        <taxon>Flavobacteriaceae</taxon>
        <taxon>Flavobacterium</taxon>
    </lineage>
</organism>
<dbReference type="InterPro" id="IPR012944">
    <property type="entry name" value="SusD_RagB_dom"/>
</dbReference>
<dbReference type="InterPro" id="IPR033985">
    <property type="entry name" value="SusD-like_N"/>
</dbReference>
<dbReference type="PROSITE" id="PS51257">
    <property type="entry name" value="PROKAR_LIPOPROTEIN"/>
    <property type="match status" value="1"/>
</dbReference>
<feature type="domain" description="SusD-like N-terminal" evidence="7">
    <location>
        <begin position="21"/>
        <end position="229"/>
    </location>
</feature>
<dbReference type="Pfam" id="PF07980">
    <property type="entry name" value="SusD_RagB"/>
    <property type="match status" value="1"/>
</dbReference>
<sequence>MKKIKYLVAISAVFIVASCDDYLDTDNLTEKSLENFYKTPQDIEEATAGVYNAIYTNNVHSEEQIAANLMDNMMLGGGGPDDKTAKWVDNFEDPVDDTYLDMWVQSYRGIARTNAIIEKTPLADFSTYFNTPAEADQFKQQAIGEAYFMRAFFYFRLAKFFGGVPLIITIDGKKDGPRNTYTETFAQIASDLKKAIEIMPATPFPSIPTSRYGHANKWVAEAYLGRVFLFYTGYMTNMEKQATEELPLAEGGSLNATQVASYLTDCMTNSGHALVPDFRNLWPYSYVNKASGNNVLPWAATEGLSWVGQDGVSPTFGTGNYETMFVQRFSFGDWSWTNGNIYTNRLCLFSALRGNSLVPFGEGWGWCTVNPSLYSNWEERDPRKRGSILEVGKADQGTAGYAQDKGDHETGYFNKKYISLQYPNAGGTTVGMFVQLYNWSNTDMQLMHAQDFIFMRYADVLLMHSEITKTAAGLNAVRARAKLDPVGYSLENIKAERLHEFAFEGLHWFDLIRWGDVDNAYNSMIPVRNSGTAANYSVKYRPETKGLVSMPETELRLSNGVYAQNPGW</sequence>
<comment type="similarity">
    <text evidence="2">Belongs to the SusD family.</text>
</comment>
<evidence type="ECO:0000256" key="4">
    <source>
        <dbReference type="ARBA" id="ARBA00023136"/>
    </source>
</evidence>
<feature type="domain" description="RagB/SusD" evidence="6">
    <location>
        <begin position="374"/>
        <end position="568"/>
    </location>
</feature>
<dbReference type="RefSeq" id="WP_129748475.1">
    <property type="nucleotide sequence ID" value="NZ_JUIV01000018.1"/>
</dbReference>
<keyword evidence="3" id="KW-0732">Signal</keyword>
<comment type="subcellular location">
    <subcellularLocation>
        <location evidence="1">Cell outer membrane</location>
    </subcellularLocation>
</comment>
<protein>
    <submittedName>
        <fullName evidence="8">RagB/SusD domain-containing protein</fullName>
    </submittedName>
</protein>
<dbReference type="SUPFAM" id="SSF48452">
    <property type="entry name" value="TPR-like"/>
    <property type="match status" value="1"/>
</dbReference>
<dbReference type="InterPro" id="IPR011990">
    <property type="entry name" value="TPR-like_helical_dom_sf"/>
</dbReference>
<evidence type="ECO:0000256" key="3">
    <source>
        <dbReference type="ARBA" id="ARBA00022729"/>
    </source>
</evidence>
<comment type="caution">
    <text evidence="8">The sequence shown here is derived from an EMBL/GenBank/DDBJ whole genome shotgun (WGS) entry which is preliminary data.</text>
</comment>
<evidence type="ECO:0000256" key="2">
    <source>
        <dbReference type="ARBA" id="ARBA00006275"/>
    </source>
</evidence>
<name>A0A444VU33_9FLAO</name>
<evidence type="ECO:0000256" key="1">
    <source>
        <dbReference type="ARBA" id="ARBA00004442"/>
    </source>
</evidence>
<gene>
    <name evidence="8" type="ORF">NU08_3723</name>
</gene>
<proteinExistence type="inferred from homology"/>
<dbReference type="Proteomes" id="UP000290433">
    <property type="component" value="Unassembled WGS sequence"/>
</dbReference>